<dbReference type="EMBL" id="CP121196">
    <property type="protein sequence ID" value="XBH16660.1"/>
    <property type="molecule type" value="Genomic_DNA"/>
</dbReference>
<evidence type="ECO:0000256" key="3">
    <source>
        <dbReference type="ARBA" id="ARBA00023251"/>
    </source>
</evidence>
<gene>
    <name evidence="5" type="ORF">P8935_19050</name>
</gene>
<comment type="similarity">
    <text evidence="1">Belongs to the bleomycin resistance protein family.</text>
</comment>
<reference evidence="5" key="1">
    <citation type="submission" date="2023-03" db="EMBL/GenBank/DDBJ databases">
        <title>Edaphobacter sp.</title>
        <authorList>
            <person name="Huber K.J."/>
            <person name="Papendorf J."/>
            <person name="Pilke C."/>
            <person name="Bunk B."/>
            <person name="Sproeer C."/>
            <person name="Pester M."/>
        </authorList>
    </citation>
    <scope>NUCLEOTIDE SEQUENCE</scope>
    <source>
        <strain evidence="5">DSM 110680</strain>
    </source>
</reference>
<name>A0AAU7DGB0_9BACT</name>
<dbReference type="InterPro" id="IPR029068">
    <property type="entry name" value="Glyas_Bleomycin-R_OHBP_Dase"/>
</dbReference>
<evidence type="ECO:0000256" key="2">
    <source>
        <dbReference type="ARBA" id="ARBA00021572"/>
    </source>
</evidence>
<protein>
    <recommendedName>
        <fullName evidence="2">Bleomycin resistance protein</fullName>
    </recommendedName>
</protein>
<dbReference type="InterPro" id="IPR000335">
    <property type="entry name" value="Bleomycin-R"/>
</dbReference>
<feature type="domain" description="VOC" evidence="4">
    <location>
        <begin position="3"/>
        <end position="118"/>
    </location>
</feature>
<proteinExistence type="inferred from homology"/>
<dbReference type="Pfam" id="PF19581">
    <property type="entry name" value="Glyoxalase_7"/>
    <property type="match status" value="1"/>
</dbReference>
<dbReference type="AlphaFoldDB" id="A0AAU7DGB0"/>
<keyword evidence="3" id="KW-0046">Antibiotic resistance</keyword>
<dbReference type="PROSITE" id="PS51819">
    <property type="entry name" value="VOC"/>
    <property type="match status" value="1"/>
</dbReference>
<evidence type="ECO:0000259" key="4">
    <source>
        <dbReference type="PROSITE" id="PS51819"/>
    </source>
</evidence>
<accession>A0AAU7DGB0</accession>
<dbReference type="CDD" id="cd08349">
    <property type="entry name" value="BLMA_like"/>
    <property type="match status" value="1"/>
</dbReference>
<evidence type="ECO:0000256" key="1">
    <source>
        <dbReference type="ARBA" id="ARBA00011051"/>
    </source>
</evidence>
<sequence>MIRRAIPLLHVSNAAAAVEFYCHGLGFQLEFQHRPEGVSDDPCYMGITRNGVWIHLSSFSGDGVAGGVANLIVNDVDELYGEFTARHVPIDTPPVNQTWGSREMYVKDADRNCLRFIA</sequence>
<dbReference type="SUPFAM" id="SSF54593">
    <property type="entry name" value="Glyoxalase/Bleomycin resistance protein/Dihydroxybiphenyl dioxygenase"/>
    <property type="match status" value="1"/>
</dbReference>
<organism evidence="5">
    <name type="scientific">Telmatobacter sp. DSM 110680</name>
    <dbReference type="NCBI Taxonomy" id="3036704"/>
    <lineage>
        <taxon>Bacteria</taxon>
        <taxon>Pseudomonadati</taxon>
        <taxon>Acidobacteriota</taxon>
        <taxon>Terriglobia</taxon>
        <taxon>Terriglobales</taxon>
        <taxon>Acidobacteriaceae</taxon>
        <taxon>Telmatobacter</taxon>
    </lineage>
</organism>
<evidence type="ECO:0000313" key="5">
    <source>
        <dbReference type="EMBL" id="XBH16660.1"/>
    </source>
</evidence>
<dbReference type="InterPro" id="IPR037523">
    <property type="entry name" value="VOC_core"/>
</dbReference>
<dbReference type="Gene3D" id="3.10.180.10">
    <property type="entry name" value="2,3-Dihydroxybiphenyl 1,2-Dioxygenase, domain 1"/>
    <property type="match status" value="1"/>
</dbReference>
<dbReference type="GO" id="GO:0046677">
    <property type="term" value="P:response to antibiotic"/>
    <property type="evidence" value="ECO:0007669"/>
    <property type="project" value="UniProtKB-KW"/>
</dbReference>